<dbReference type="KEGG" id="vg:10323189"/>
<keyword evidence="2" id="KW-1185">Reference proteome</keyword>
<dbReference type="GeneID" id="10323189"/>
<sequence length="134" mass="15280">MKTFTQISQEVGYSLTETASTRVKSKTGEWKIQSFKETDYATLIGTNEKVDAEIRIKISFSKFIVDATIKDKEGNVVGRLSISDLRQYKKFPPKWKKEVGHLIKAPSDSLMFDALTKIHSVNAKNSFHEYNMVN</sequence>
<proteinExistence type="predicted"/>
<name>D9I6D6_9CAUD</name>
<evidence type="ECO:0000313" key="2">
    <source>
        <dbReference type="Proteomes" id="UP000000330"/>
    </source>
</evidence>
<accession>D9I6D6</accession>
<protein>
    <submittedName>
        <fullName evidence="1">Uncharacterized protein</fullName>
    </submittedName>
</protein>
<dbReference type="RefSeq" id="YP_004300783.1">
    <property type="nucleotide sequence ID" value="NC_015250.1"/>
</dbReference>
<evidence type="ECO:0000313" key="1">
    <source>
        <dbReference type="EMBL" id="ADJ19517.1"/>
    </source>
</evidence>
<organism evidence="1 2">
    <name type="scientific">Acinetobacter phage 133</name>
    <dbReference type="NCBI Taxonomy" id="2919552"/>
    <lineage>
        <taxon>Viruses</taxon>
        <taxon>Duplodnaviria</taxon>
        <taxon>Heunggongvirae</taxon>
        <taxon>Uroviricota</taxon>
        <taxon>Caudoviricetes</taxon>
        <taxon>Pantevenvirales</taxon>
        <taxon>Straboviridae</taxon>
        <taxon>Tevenvirinae</taxon>
        <taxon>Centumtrigintavirus</taxon>
        <taxon>Centumtrigintavirus cv133</taxon>
        <taxon>Acinetobacter virus 133</taxon>
    </lineage>
</organism>
<gene>
    <name evidence="1" type="ORF">Acj133p202</name>
</gene>
<dbReference type="EMBL" id="HM114315">
    <property type="protein sequence ID" value="ADJ19517.1"/>
    <property type="molecule type" value="Genomic_DNA"/>
</dbReference>
<reference evidence="1 2" key="1">
    <citation type="journal article" date="2010" name="Virol. J.">
        <title>Genomes of the T4-related bacteriophages as windows on microbial genome evolution.</title>
        <authorList>
            <person name="Petrov V.M."/>
            <person name="Ratnayaka S."/>
            <person name="Nolan J.M."/>
            <person name="Miller E.S."/>
            <person name="Karam J.D."/>
        </authorList>
    </citation>
    <scope>NUCLEOTIDE SEQUENCE [LARGE SCALE GENOMIC DNA]</scope>
    <source>
        <strain evidence="1">Acj133</strain>
    </source>
</reference>
<dbReference type="Proteomes" id="UP000000330">
    <property type="component" value="Segment"/>
</dbReference>